<dbReference type="PANTHER" id="PTHR44520:SF2">
    <property type="entry name" value="RESPONSE REGULATOR RCP1"/>
    <property type="match status" value="1"/>
</dbReference>
<dbReference type="Gene3D" id="3.40.50.2300">
    <property type="match status" value="1"/>
</dbReference>
<reference evidence="3" key="2">
    <citation type="submission" date="2023-04" db="EMBL/GenBank/DDBJ databases">
        <title>Paracnuella aquatica gen. nov., sp. nov., a member of the family Chitinophagaceae isolated from a hot spring.</title>
        <authorList>
            <person name="Wang C."/>
        </authorList>
    </citation>
    <scope>NUCLEOTIDE SEQUENCE</scope>
    <source>
        <strain evidence="3">LB-8</strain>
    </source>
</reference>
<dbReference type="SUPFAM" id="SSF52172">
    <property type="entry name" value="CheY-like"/>
    <property type="match status" value="1"/>
</dbReference>
<evidence type="ECO:0000313" key="4">
    <source>
        <dbReference type="Proteomes" id="UP001155483"/>
    </source>
</evidence>
<keyword evidence="1" id="KW-0597">Phosphoprotein</keyword>
<organism evidence="3 4">
    <name type="scientific">Paraflavisolibacter caeni</name>
    <dbReference type="NCBI Taxonomy" id="2982496"/>
    <lineage>
        <taxon>Bacteria</taxon>
        <taxon>Pseudomonadati</taxon>
        <taxon>Bacteroidota</taxon>
        <taxon>Chitinophagia</taxon>
        <taxon>Chitinophagales</taxon>
        <taxon>Chitinophagaceae</taxon>
        <taxon>Paraflavisolibacter</taxon>
    </lineage>
</organism>
<feature type="modified residue" description="4-aspartylphosphate" evidence="1">
    <location>
        <position position="57"/>
    </location>
</feature>
<evidence type="ECO:0000313" key="3">
    <source>
        <dbReference type="EMBL" id="MCU7549441.1"/>
    </source>
</evidence>
<dbReference type="EMBL" id="JAOTIF010000005">
    <property type="protein sequence ID" value="MCU7549441.1"/>
    <property type="molecule type" value="Genomic_DNA"/>
</dbReference>
<reference evidence="3" key="1">
    <citation type="submission" date="2022-09" db="EMBL/GenBank/DDBJ databases">
        <authorList>
            <person name="Yuan C."/>
            <person name="Ke Z."/>
        </authorList>
    </citation>
    <scope>NUCLEOTIDE SEQUENCE</scope>
    <source>
        <strain evidence="3">LB-8</strain>
    </source>
</reference>
<dbReference type="InterPro" id="IPR001789">
    <property type="entry name" value="Sig_transdc_resp-reg_receiver"/>
</dbReference>
<proteinExistence type="predicted"/>
<keyword evidence="4" id="KW-1185">Reference proteome</keyword>
<evidence type="ECO:0000259" key="2">
    <source>
        <dbReference type="PROSITE" id="PS50110"/>
    </source>
</evidence>
<dbReference type="PANTHER" id="PTHR44520">
    <property type="entry name" value="RESPONSE REGULATOR RCP1-RELATED"/>
    <property type="match status" value="1"/>
</dbReference>
<comment type="caution">
    <text evidence="3">The sequence shown here is derived from an EMBL/GenBank/DDBJ whole genome shotgun (WGS) entry which is preliminary data.</text>
</comment>
<dbReference type="Proteomes" id="UP001155483">
    <property type="component" value="Unassembled WGS sequence"/>
</dbReference>
<dbReference type="Pfam" id="PF00072">
    <property type="entry name" value="Response_reg"/>
    <property type="match status" value="1"/>
</dbReference>
<accession>A0A9X3B8A4</accession>
<gene>
    <name evidence="3" type="ORF">OCK74_09965</name>
</gene>
<dbReference type="AlphaFoldDB" id="A0A9X3B8A4"/>
<name>A0A9X3B8A4_9BACT</name>
<dbReference type="InterPro" id="IPR011006">
    <property type="entry name" value="CheY-like_superfamily"/>
</dbReference>
<sequence length="129" mass="14859">MKRVVLIDDDRDDAEVFQEALEEVGNHFVFQYFENGESALAEWSKEEKLLPDIIFLDLNLPQISGWEILQHVRQTHDLASIPVVMYTTSSLKSELEMSLDQGANFFITKPTNYNELKRLLAEVLGKVLM</sequence>
<dbReference type="PROSITE" id="PS50110">
    <property type="entry name" value="RESPONSE_REGULATORY"/>
    <property type="match status" value="1"/>
</dbReference>
<feature type="domain" description="Response regulatory" evidence="2">
    <location>
        <begin position="3"/>
        <end position="124"/>
    </location>
</feature>
<dbReference type="RefSeq" id="WP_279296881.1">
    <property type="nucleotide sequence ID" value="NZ_JAOTIF010000005.1"/>
</dbReference>
<dbReference type="InterPro" id="IPR052893">
    <property type="entry name" value="TCS_response_regulator"/>
</dbReference>
<evidence type="ECO:0000256" key="1">
    <source>
        <dbReference type="PROSITE-ProRule" id="PRU00169"/>
    </source>
</evidence>
<dbReference type="SMART" id="SM00448">
    <property type="entry name" value="REC"/>
    <property type="match status" value="1"/>
</dbReference>
<protein>
    <submittedName>
        <fullName evidence="3">Response regulator</fullName>
    </submittedName>
</protein>
<dbReference type="GO" id="GO:0000160">
    <property type="term" value="P:phosphorelay signal transduction system"/>
    <property type="evidence" value="ECO:0007669"/>
    <property type="project" value="InterPro"/>
</dbReference>